<dbReference type="PANTHER" id="PTHR47197:SF3">
    <property type="entry name" value="DIHYDRO-HEME D1 DEHYDROGENASE"/>
    <property type="match status" value="1"/>
</dbReference>
<dbReference type="PANTHER" id="PTHR47197">
    <property type="entry name" value="PROTEIN NIRF"/>
    <property type="match status" value="1"/>
</dbReference>
<dbReference type="SUPFAM" id="SSF50969">
    <property type="entry name" value="YVTN repeat-like/Quinoprotein amine dehydrogenase"/>
    <property type="match status" value="1"/>
</dbReference>
<dbReference type="InterPro" id="IPR011044">
    <property type="entry name" value="Quino_amine_DH_bsu"/>
</dbReference>
<dbReference type="AlphaFoldDB" id="A0AAU7LRZ7"/>
<dbReference type="InterPro" id="IPR015943">
    <property type="entry name" value="WD40/YVTN_repeat-like_dom_sf"/>
</dbReference>
<organism evidence="1">
    <name type="scientific">Polaromonas hydrogenivorans</name>
    <dbReference type="NCBI Taxonomy" id="335476"/>
    <lineage>
        <taxon>Bacteria</taxon>
        <taxon>Pseudomonadati</taxon>
        <taxon>Pseudomonadota</taxon>
        <taxon>Betaproteobacteria</taxon>
        <taxon>Burkholderiales</taxon>
        <taxon>Comamonadaceae</taxon>
        <taxon>Polaromonas</taxon>
    </lineage>
</organism>
<dbReference type="RefSeq" id="WP_349279691.1">
    <property type="nucleotide sequence ID" value="NZ_CBCSCU010000013.1"/>
</dbReference>
<protein>
    <submittedName>
        <fullName evidence="1">YncE family protein</fullName>
    </submittedName>
</protein>
<dbReference type="EMBL" id="CP157675">
    <property type="protein sequence ID" value="XBP70372.1"/>
    <property type="molecule type" value="Genomic_DNA"/>
</dbReference>
<reference evidence="1" key="1">
    <citation type="submission" date="2024-05" db="EMBL/GenBank/DDBJ databases">
        <authorList>
            <person name="Bunk B."/>
            <person name="Swiderski J."/>
            <person name="Sproer C."/>
            <person name="Thiel V."/>
        </authorList>
    </citation>
    <scope>NUCLEOTIDE SEQUENCE</scope>
    <source>
        <strain evidence="1">DSM 17735</strain>
    </source>
</reference>
<gene>
    <name evidence="1" type="ORF">ABLV49_00600</name>
</gene>
<sequence length="502" mass="52739">MNIFPCRGSCATLFSWALPRCRTALRCLIGALWLGAAAAFAAPLAYLADRNQNDVSVVEMTTYSTLTAISLGAARASPVELVANEASGKIFVALGTGVAIIDPRTNALAGEIPLALIKAMVVSPDGKKVYALTPGSVSVIDTDSKSVAATLAVDPSAVSLSIDADGETIYVAHTGLEPGTENALGAAGITLINGLSPEIENVVSTGDFRPDRLAVNPGDDRLYMLGNVGLAADEHAYRIFDPVTSVITRVALVLPPQTPAIAGFTSLAFNQDGSRLYLGGHTFGVTSIPVLEVDTAAGTVARVLRVPPGFADEHTALKLATSFANDKFVLIVFVKERLNSAMFEPGRRAVFMEVAGGLIVSDFQAPSPGDTDLLTGDILDSAPAPTQGKAPTSTVLQANANPPLRPTLPVTFMATVTGNNPTGKVVFRFTARGDYHHHRMVQKVRVPLEGGMATLALPACNTAWDNAALQKIACSPEFKVVAKFRGDPFNARSRSEALHESY</sequence>
<dbReference type="Gene3D" id="2.130.10.10">
    <property type="entry name" value="YVTN repeat-like/Quinoprotein amine dehydrogenase"/>
    <property type="match status" value="1"/>
</dbReference>
<evidence type="ECO:0000313" key="1">
    <source>
        <dbReference type="EMBL" id="XBP70372.1"/>
    </source>
</evidence>
<accession>A0AAU7LRZ7</accession>
<name>A0AAU7LRZ7_9BURK</name>
<proteinExistence type="predicted"/>
<dbReference type="InterPro" id="IPR051200">
    <property type="entry name" value="Host-pathogen_enzymatic-act"/>
</dbReference>